<dbReference type="SUPFAM" id="SSF117281">
    <property type="entry name" value="Kelch motif"/>
    <property type="match status" value="1"/>
</dbReference>
<dbReference type="PANTHER" id="PTHR46422:SF4">
    <property type="entry name" value="SERINE_THREONINE-PROTEIN PHOSPHATASE BSL3"/>
    <property type="match status" value="1"/>
</dbReference>
<comment type="similarity">
    <text evidence="3">Belongs to the PPP phosphatase family. BSU subfamily.</text>
</comment>
<keyword evidence="7 14" id="KW-0378">Hydrolase</keyword>
<feature type="compositionally biased region" description="Low complexity" evidence="15">
    <location>
        <begin position="43"/>
        <end position="72"/>
    </location>
</feature>
<dbReference type="GO" id="GO:0005886">
    <property type="term" value="C:plasma membrane"/>
    <property type="evidence" value="ECO:0007669"/>
    <property type="project" value="UniProtKB-ARBA"/>
</dbReference>
<reference evidence="17" key="1">
    <citation type="journal article" date="2021" name="J. Hered.">
        <title>Genome Assembly of Salicaceae Populus deltoides (Eastern Cottonwood) I-69 Based on Nanopore Sequencing and Hi-C Technologies.</title>
        <authorList>
            <person name="Bai S."/>
            <person name="Wu H."/>
            <person name="Zhang J."/>
            <person name="Pan Z."/>
            <person name="Zhao W."/>
            <person name="Li Z."/>
            <person name="Tong C."/>
        </authorList>
    </citation>
    <scope>NUCLEOTIDE SEQUENCE</scope>
    <source>
        <tissue evidence="17">Leaf</tissue>
    </source>
</reference>
<proteinExistence type="inferred from homology"/>
<keyword evidence="8" id="KW-0904">Protein phosphatase</keyword>
<dbReference type="Pfam" id="PF16135">
    <property type="entry name" value="TDBD"/>
    <property type="match status" value="1"/>
</dbReference>
<evidence type="ECO:0000256" key="15">
    <source>
        <dbReference type="SAM" id="MobiDB-lite"/>
    </source>
</evidence>
<evidence type="ECO:0000256" key="3">
    <source>
        <dbReference type="ARBA" id="ARBA00005671"/>
    </source>
</evidence>
<comment type="catalytic activity">
    <reaction evidence="11">
        <text>O-phospho-L-seryl-[protein] + H2O = L-seryl-[protein] + phosphate</text>
        <dbReference type="Rhea" id="RHEA:20629"/>
        <dbReference type="Rhea" id="RHEA-COMP:9863"/>
        <dbReference type="Rhea" id="RHEA-COMP:11604"/>
        <dbReference type="ChEBI" id="CHEBI:15377"/>
        <dbReference type="ChEBI" id="CHEBI:29999"/>
        <dbReference type="ChEBI" id="CHEBI:43474"/>
        <dbReference type="ChEBI" id="CHEBI:83421"/>
        <dbReference type="EC" id="3.1.3.16"/>
    </reaction>
</comment>
<keyword evidence="10" id="KW-0539">Nucleus</keyword>
<gene>
    <name evidence="17" type="ORF">H0E87_018037</name>
</gene>
<feature type="compositionally biased region" description="Polar residues" evidence="15">
    <location>
        <begin position="32"/>
        <end position="42"/>
    </location>
</feature>
<dbReference type="EC" id="3.1.3.16" evidence="14"/>
<dbReference type="Pfam" id="PF24681">
    <property type="entry name" value="Kelch_KLHDC2_KLHL20_DRC7"/>
    <property type="match status" value="1"/>
</dbReference>
<dbReference type="GO" id="GO:0005634">
    <property type="term" value="C:nucleus"/>
    <property type="evidence" value="ECO:0007669"/>
    <property type="project" value="UniProtKB-SubCell"/>
</dbReference>
<sequence>MDVEASLGVTDHDPAVQDATSSPTEMDGEQIGEQSPQLAGSQAASTAEVTGSSTTTTAPQQVVQAQQQSPVVGPRHAPTYSVVNAIIEKKEDGPGPRCGHTLTAVIAVGEEGTPGYIGPRLILFGGATALEGNSASTGTPSSAGSAGIRLAGATADVHCYDVLTNKWSRITPFGEPPTPRAAHVATAVGTMVVIQGGIGPAGLSAEDLHVLDLTQQRPRWHRVVVQGPGPGPRYGHVMALVGQRYLMAIGGNDGKRPLSDVWALDTAAKPYEWRKLEPEGEGPPPCMYATASARSDGLLLLCGGRDANSVPLASAYGLAKHRDGRWEWAIAPGVSPSPRYQHAAVFVNARLHVSGGALGGGRMVEDSSSVAVLDTAAGVWCDTKSVVTSPRTGRYSADAAGGDAAVELTRRCRHAAAAVSDLIFIYGGLRGGVLLDDLLVAEDLAAAETTSAASHAAAVAAASNVQAGRVPGRYGFVDERNRQTMPEAAPDGSVVLGNPVAPPVNGDMYTDISTENAMLPGPRRTNKGVEYLVEASAAEAEAISATLAAAKARQVNGEVELPDRDRGAEATPSGKQISTLIKPDSAGSNNIVPAGVRLHHRAVVVAAETGGALGGMVRQLSIDQFENEGRRVSYGTPESATAARKLLDRQMSINSVPKKVVVHLLKPRGWKPPVRRQFFLDCNEIADLCDSAERIFSSEPSVLQLKAPIKIFGDLHGQFGDLMRLFDEYGSPSTAGDIAYIDYLFLGDYVDRGQHSLETITLLLALKVEYPNNVHLIRGNHEAADINALFGFRIECIERMGERDGIWVWHRINRLFNWLPLAALIEKKIICMHGGIGRSINHVEQIESLQRPITMEAGSIVLMDLLWSDPTENDSVEGLRPNARGPGLVTFGPDRVMEFCNNNDLQLIVRAHECVMDGFERFAQGHLITLFSATNYCGTANNAGAILVLGRDLVVVPKLIHPLPPAISSPEASPERHIEDTWMQELNANRPPTPTRGRPQSMMDPGIPELVIAFPDKKVSPSQFESHAGMSARRQPYRHIYTSNGLSLHDIAISLANGQNITTVVCAAACLDLQDTPEGAWHCPDCNKLGHEGSFARPTVSRLTRVVKTPEYDVGGCVVCRCLTVMLSFSAKGSFMLVACGKVDYVI</sequence>
<dbReference type="InterPro" id="IPR004843">
    <property type="entry name" value="Calcineurin-like_PHP"/>
</dbReference>
<dbReference type="InterPro" id="IPR032308">
    <property type="entry name" value="TDBD"/>
</dbReference>
<dbReference type="PIRSF" id="PIRSF036363">
    <property type="entry name" value="PPP_BSU1"/>
    <property type="match status" value="1"/>
</dbReference>
<evidence type="ECO:0000256" key="8">
    <source>
        <dbReference type="ARBA" id="ARBA00022912"/>
    </source>
</evidence>
<dbReference type="PRINTS" id="PR00114">
    <property type="entry name" value="STPHPHTASE"/>
</dbReference>
<dbReference type="Pfam" id="PF00149">
    <property type="entry name" value="Metallophos"/>
    <property type="match status" value="1"/>
</dbReference>
<organism evidence="17 18">
    <name type="scientific">Populus deltoides</name>
    <name type="common">Eastern poplar</name>
    <name type="synonym">Eastern cottonwood</name>
    <dbReference type="NCBI Taxonomy" id="3696"/>
    <lineage>
        <taxon>Eukaryota</taxon>
        <taxon>Viridiplantae</taxon>
        <taxon>Streptophyta</taxon>
        <taxon>Embryophyta</taxon>
        <taxon>Tracheophyta</taxon>
        <taxon>Spermatophyta</taxon>
        <taxon>Magnoliopsida</taxon>
        <taxon>eudicotyledons</taxon>
        <taxon>Gunneridae</taxon>
        <taxon>Pentapetalae</taxon>
        <taxon>rosids</taxon>
        <taxon>fabids</taxon>
        <taxon>Malpighiales</taxon>
        <taxon>Salicaceae</taxon>
        <taxon>Saliceae</taxon>
        <taxon>Populus</taxon>
    </lineage>
</organism>
<evidence type="ECO:0000256" key="14">
    <source>
        <dbReference type="RuleBase" id="RU004273"/>
    </source>
</evidence>
<dbReference type="Pfam" id="PF07646">
    <property type="entry name" value="Kelch_2"/>
    <property type="match status" value="1"/>
</dbReference>
<dbReference type="InterPro" id="IPR041758">
    <property type="entry name" value="MPP_BSL_C"/>
</dbReference>
<dbReference type="PANTHER" id="PTHR46422">
    <property type="entry name" value="SERINE/THREONINE-PROTEIN PHOSPHATASE BSL3"/>
    <property type="match status" value="1"/>
</dbReference>
<evidence type="ECO:0000259" key="16">
    <source>
        <dbReference type="PROSITE" id="PS00125"/>
    </source>
</evidence>
<evidence type="ECO:0000256" key="6">
    <source>
        <dbReference type="ARBA" id="ARBA00022737"/>
    </source>
</evidence>
<evidence type="ECO:0000313" key="17">
    <source>
        <dbReference type="EMBL" id="KAH8499360.1"/>
    </source>
</evidence>
<dbReference type="Gene3D" id="3.60.21.10">
    <property type="match status" value="1"/>
</dbReference>
<dbReference type="PROSITE" id="PS00125">
    <property type="entry name" value="SER_THR_PHOSPHATASE"/>
    <property type="match status" value="1"/>
</dbReference>
<evidence type="ECO:0000256" key="5">
    <source>
        <dbReference type="ARBA" id="ARBA00022723"/>
    </source>
</evidence>
<comment type="function">
    <text evidence="13">Phosphatase involved in elongation process, probably by acting as a regulator of brassinolide signaling.</text>
</comment>
<protein>
    <recommendedName>
        <fullName evidence="14">Serine/threonine-protein phosphatase</fullName>
        <ecNumber evidence="14">3.1.3.16</ecNumber>
    </recommendedName>
</protein>
<dbReference type="SUPFAM" id="SSF56300">
    <property type="entry name" value="Metallo-dependent phosphatases"/>
    <property type="match status" value="1"/>
</dbReference>
<keyword evidence="4" id="KW-0880">Kelch repeat</keyword>
<dbReference type="CDD" id="cd07419">
    <property type="entry name" value="MPP_Bsu1_C"/>
    <property type="match status" value="1"/>
</dbReference>
<comment type="caution">
    <text evidence="17">The sequence shown here is derived from an EMBL/GenBank/DDBJ whole genome shotgun (WGS) entry which is preliminary data.</text>
</comment>
<evidence type="ECO:0000256" key="13">
    <source>
        <dbReference type="ARBA" id="ARBA00059628"/>
    </source>
</evidence>
<evidence type="ECO:0000256" key="7">
    <source>
        <dbReference type="ARBA" id="ARBA00022801"/>
    </source>
</evidence>
<dbReference type="InterPro" id="IPR012391">
    <property type="entry name" value="Ser/Thr_prot_Pase_BSU1"/>
</dbReference>
<dbReference type="InterPro" id="IPR011498">
    <property type="entry name" value="Kelch_2"/>
</dbReference>
<evidence type="ECO:0000256" key="1">
    <source>
        <dbReference type="ARBA" id="ARBA00001936"/>
    </source>
</evidence>
<dbReference type="InterPro" id="IPR006186">
    <property type="entry name" value="Ser/Thr-sp_prot-phosphatase"/>
</dbReference>
<dbReference type="AlphaFoldDB" id="A0A8T2Y2P4"/>
<comment type="cofactor">
    <cofactor evidence="1">
        <name>Mn(2+)</name>
        <dbReference type="ChEBI" id="CHEBI:29035"/>
    </cofactor>
</comment>
<evidence type="ECO:0000256" key="2">
    <source>
        <dbReference type="ARBA" id="ARBA00004123"/>
    </source>
</evidence>
<name>A0A8T2Y2P4_POPDE</name>
<evidence type="ECO:0000313" key="18">
    <source>
        <dbReference type="Proteomes" id="UP000807159"/>
    </source>
</evidence>
<keyword evidence="6" id="KW-0677">Repeat</keyword>
<dbReference type="InterPro" id="IPR029052">
    <property type="entry name" value="Metallo-depent_PP-like"/>
</dbReference>
<accession>A0A8T2Y2P4</accession>
<dbReference type="FunFam" id="2.120.10.80:FF:000139">
    <property type="entry name" value="Serine/threonine-protein phosphatase"/>
    <property type="match status" value="1"/>
</dbReference>
<dbReference type="GO" id="GO:0009742">
    <property type="term" value="P:brassinosteroid mediated signaling pathway"/>
    <property type="evidence" value="ECO:0007669"/>
    <property type="project" value="InterPro"/>
</dbReference>
<evidence type="ECO:0000256" key="12">
    <source>
        <dbReference type="ARBA" id="ARBA00048336"/>
    </source>
</evidence>
<dbReference type="EMBL" id="JACEGQ020000009">
    <property type="protein sequence ID" value="KAH8499360.1"/>
    <property type="molecule type" value="Genomic_DNA"/>
</dbReference>
<feature type="region of interest" description="Disordered" evidence="15">
    <location>
        <begin position="560"/>
        <end position="584"/>
    </location>
</feature>
<dbReference type="GO" id="GO:0046872">
    <property type="term" value="F:metal ion binding"/>
    <property type="evidence" value="ECO:0007669"/>
    <property type="project" value="UniProtKB-KW"/>
</dbReference>
<feature type="domain" description="Serine/threonine specific protein phosphatases" evidence="16">
    <location>
        <begin position="777"/>
        <end position="782"/>
    </location>
</feature>
<keyword evidence="9" id="KW-0464">Manganese</keyword>
<evidence type="ECO:0000256" key="10">
    <source>
        <dbReference type="ARBA" id="ARBA00023242"/>
    </source>
</evidence>
<dbReference type="Proteomes" id="UP000807159">
    <property type="component" value="Chromosome 9"/>
</dbReference>
<dbReference type="InterPro" id="IPR015915">
    <property type="entry name" value="Kelch-typ_b-propeller"/>
</dbReference>
<dbReference type="GO" id="GO:0004722">
    <property type="term" value="F:protein serine/threonine phosphatase activity"/>
    <property type="evidence" value="ECO:0007669"/>
    <property type="project" value="UniProtKB-EC"/>
</dbReference>
<comment type="catalytic activity">
    <reaction evidence="12 14">
        <text>O-phospho-L-threonyl-[protein] + H2O = L-threonyl-[protein] + phosphate</text>
        <dbReference type="Rhea" id="RHEA:47004"/>
        <dbReference type="Rhea" id="RHEA-COMP:11060"/>
        <dbReference type="Rhea" id="RHEA-COMP:11605"/>
        <dbReference type="ChEBI" id="CHEBI:15377"/>
        <dbReference type="ChEBI" id="CHEBI:30013"/>
        <dbReference type="ChEBI" id="CHEBI:43474"/>
        <dbReference type="ChEBI" id="CHEBI:61977"/>
        <dbReference type="EC" id="3.1.3.16"/>
    </reaction>
</comment>
<dbReference type="FunFam" id="3.60.21.10:FF:000008">
    <property type="entry name" value="Serine/threonine-protein phosphatase"/>
    <property type="match status" value="1"/>
</dbReference>
<evidence type="ECO:0000256" key="11">
    <source>
        <dbReference type="ARBA" id="ARBA00047761"/>
    </source>
</evidence>
<feature type="region of interest" description="Disordered" evidence="15">
    <location>
        <begin position="1"/>
        <end position="76"/>
    </location>
</feature>
<keyword evidence="18" id="KW-1185">Reference proteome</keyword>
<dbReference type="FunFam" id="2.120.10.80:FF:000042">
    <property type="entry name" value="Serine/threonine-protein phosphatase"/>
    <property type="match status" value="1"/>
</dbReference>
<dbReference type="Gene3D" id="2.120.10.80">
    <property type="entry name" value="Kelch-type beta propeller"/>
    <property type="match status" value="2"/>
</dbReference>
<dbReference type="SMART" id="SM00156">
    <property type="entry name" value="PP2Ac"/>
    <property type="match status" value="1"/>
</dbReference>
<keyword evidence="5" id="KW-0479">Metal-binding</keyword>
<evidence type="ECO:0000256" key="9">
    <source>
        <dbReference type="ARBA" id="ARBA00023211"/>
    </source>
</evidence>
<comment type="subcellular location">
    <subcellularLocation>
        <location evidence="2">Nucleus</location>
    </subcellularLocation>
</comment>
<evidence type="ECO:0000256" key="4">
    <source>
        <dbReference type="ARBA" id="ARBA00022441"/>
    </source>
</evidence>